<keyword evidence="1" id="KW-0479">Metal-binding</keyword>
<dbReference type="SUPFAM" id="SSF144232">
    <property type="entry name" value="HIT/MYND zinc finger-like"/>
    <property type="match status" value="1"/>
</dbReference>
<protein>
    <recommendedName>
        <fullName evidence="5">MYND-type domain-containing protein</fullName>
    </recommendedName>
</protein>
<evidence type="ECO:0000313" key="6">
    <source>
        <dbReference type="EMBL" id="KAJ8601632.1"/>
    </source>
</evidence>
<organism evidence="6 7">
    <name type="scientific">Chrysophaeum taylorii</name>
    <dbReference type="NCBI Taxonomy" id="2483200"/>
    <lineage>
        <taxon>Eukaryota</taxon>
        <taxon>Sar</taxon>
        <taxon>Stramenopiles</taxon>
        <taxon>Ochrophyta</taxon>
        <taxon>Pelagophyceae</taxon>
        <taxon>Pelagomonadales</taxon>
        <taxon>Pelagomonadaceae</taxon>
        <taxon>Chrysophaeum</taxon>
    </lineage>
</organism>
<dbReference type="Gene3D" id="6.10.140.2220">
    <property type="match status" value="1"/>
</dbReference>
<dbReference type="Proteomes" id="UP001230188">
    <property type="component" value="Unassembled WGS sequence"/>
</dbReference>
<reference evidence="6" key="1">
    <citation type="submission" date="2023-01" db="EMBL/GenBank/DDBJ databases">
        <title>Metagenome sequencing of chrysophaentin producing Chrysophaeum taylorii.</title>
        <authorList>
            <person name="Davison J."/>
            <person name="Bewley C."/>
        </authorList>
    </citation>
    <scope>NUCLEOTIDE SEQUENCE</scope>
    <source>
        <strain evidence="6">NIES-1699</strain>
    </source>
</reference>
<dbReference type="PROSITE" id="PS50865">
    <property type="entry name" value="ZF_MYND_2"/>
    <property type="match status" value="1"/>
</dbReference>
<evidence type="ECO:0000313" key="7">
    <source>
        <dbReference type="Proteomes" id="UP001230188"/>
    </source>
</evidence>
<dbReference type="PROSITE" id="PS01360">
    <property type="entry name" value="ZF_MYND_1"/>
    <property type="match status" value="1"/>
</dbReference>
<dbReference type="EMBL" id="JAQMWT010000413">
    <property type="protein sequence ID" value="KAJ8601632.1"/>
    <property type="molecule type" value="Genomic_DNA"/>
</dbReference>
<dbReference type="GO" id="GO:0008270">
    <property type="term" value="F:zinc ion binding"/>
    <property type="evidence" value="ECO:0007669"/>
    <property type="project" value="UniProtKB-KW"/>
</dbReference>
<evidence type="ECO:0000256" key="2">
    <source>
        <dbReference type="ARBA" id="ARBA00022771"/>
    </source>
</evidence>
<feature type="domain" description="MYND-type" evidence="5">
    <location>
        <begin position="150"/>
        <end position="190"/>
    </location>
</feature>
<comment type="caution">
    <text evidence="6">The sequence shown here is derived from an EMBL/GenBank/DDBJ whole genome shotgun (WGS) entry which is preliminary data.</text>
</comment>
<evidence type="ECO:0000256" key="4">
    <source>
        <dbReference type="PROSITE-ProRule" id="PRU00134"/>
    </source>
</evidence>
<gene>
    <name evidence="6" type="ORF">CTAYLR_008910</name>
</gene>
<evidence type="ECO:0000256" key="1">
    <source>
        <dbReference type="ARBA" id="ARBA00022723"/>
    </source>
</evidence>
<proteinExistence type="predicted"/>
<name>A0AAD7XHG8_9STRA</name>
<keyword evidence="7" id="KW-1185">Reference proteome</keyword>
<dbReference type="InterPro" id="IPR002893">
    <property type="entry name" value="Znf_MYND"/>
</dbReference>
<keyword evidence="3" id="KW-0862">Zinc</keyword>
<sequence length="202" mass="23026">MSEVDKFFASKLEAAGVSREFVEATDYEEDTEPFPLSVGEVRALTGAEDMMRIGRTIDAARRVADEFFYGQQGPKGLSERVGGRMTYIDDIFNSMMGWKKARLVWWLENVVARDVPEFESIAGNPVRLLDMDKPSEIEAFVRRGRGVKECWNCGTCGARKLPSLCARCKEARYCGVKCQKADWHLHKRYCTPRTEEDIRLLP</sequence>
<dbReference type="AlphaFoldDB" id="A0AAD7XHG8"/>
<accession>A0AAD7XHG8</accession>
<evidence type="ECO:0000256" key="3">
    <source>
        <dbReference type="ARBA" id="ARBA00022833"/>
    </source>
</evidence>
<dbReference type="Pfam" id="PF01753">
    <property type="entry name" value="zf-MYND"/>
    <property type="match status" value="1"/>
</dbReference>
<evidence type="ECO:0000259" key="5">
    <source>
        <dbReference type="PROSITE" id="PS50865"/>
    </source>
</evidence>
<keyword evidence="2 4" id="KW-0863">Zinc-finger</keyword>